<name>A0A816JZV7_BRANA</name>
<evidence type="ECO:0000313" key="2">
    <source>
        <dbReference type="EMBL" id="CAF1915821.1"/>
    </source>
</evidence>
<feature type="chain" id="PRO_5032669490" evidence="1">
    <location>
        <begin position="22"/>
        <end position="110"/>
    </location>
</feature>
<organism evidence="2">
    <name type="scientific">Brassica napus</name>
    <name type="common">Rape</name>
    <dbReference type="NCBI Taxonomy" id="3708"/>
    <lineage>
        <taxon>Eukaryota</taxon>
        <taxon>Viridiplantae</taxon>
        <taxon>Streptophyta</taxon>
        <taxon>Embryophyta</taxon>
        <taxon>Tracheophyta</taxon>
        <taxon>Spermatophyta</taxon>
        <taxon>Magnoliopsida</taxon>
        <taxon>eudicotyledons</taxon>
        <taxon>Gunneridae</taxon>
        <taxon>Pentapetalae</taxon>
        <taxon>rosids</taxon>
        <taxon>malvids</taxon>
        <taxon>Brassicales</taxon>
        <taxon>Brassicaceae</taxon>
        <taxon>Brassiceae</taxon>
        <taxon>Brassica</taxon>
    </lineage>
</organism>
<sequence>MAPSASLGASLGWLCLRHVMAFTAPFMAGSSFNFHRSSPMLVYVQIRFLFRCVLVECSIRHPTVISQPVKSMASLLLSHLVLFCLRQNAWLCAVMWRCILHHLDFYGWVL</sequence>
<reference evidence="2" key="1">
    <citation type="submission" date="2021-01" db="EMBL/GenBank/DDBJ databases">
        <authorList>
            <consortium name="Genoscope - CEA"/>
            <person name="William W."/>
        </authorList>
    </citation>
    <scope>NUCLEOTIDE SEQUENCE</scope>
</reference>
<feature type="signal peptide" evidence="1">
    <location>
        <begin position="1"/>
        <end position="21"/>
    </location>
</feature>
<protein>
    <submittedName>
        <fullName evidence="2">(rape) hypothetical protein</fullName>
    </submittedName>
</protein>
<dbReference type="Proteomes" id="UP001295469">
    <property type="component" value="Chromosome C02"/>
</dbReference>
<gene>
    <name evidence="2" type="ORF">DARMORV10_C02P38380.1</name>
</gene>
<keyword evidence="1" id="KW-0732">Signal</keyword>
<dbReference type="AlphaFoldDB" id="A0A816JZV7"/>
<evidence type="ECO:0000256" key="1">
    <source>
        <dbReference type="SAM" id="SignalP"/>
    </source>
</evidence>
<accession>A0A816JZV7</accession>
<dbReference type="EMBL" id="HG994366">
    <property type="protein sequence ID" value="CAF1915821.1"/>
    <property type="molecule type" value="Genomic_DNA"/>
</dbReference>
<proteinExistence type="predicted"/>